<proteinExistence type="predicted"/>
<accession>A0A3Q9GD40</accession>
<gene>
    <name evidence="1" type="ORF">EJK53_1550</name>
    <name evidence="2" type="ORF">EJK53_1624</name>
</gene>
<dbReference type="Gene3D" id="1.10.10.60">
    <property type="entry name" value="Homeodomain-like"/>
    <property type="match status" value="1"/>
</dbReference>
<evidence type="ECO:0008006" key="4">
    <source>
        <dbReference type="Google" id="ProtNLM"/>
    </source>
</evidence>
<protein>
    <recommendedName>
        <fullName evidence="4">Terminase small subunit</fullName>
    </recommendedName>
</protein>
<dbReference type="Pfam" id="PF20901">
    <property type="entry name" value="Sf6_terminase"/>
    <property type="match status" value="1"/>
</dbReference>
<dbReference type="Proteomes" id="UP000280228">
    <property type="component" value="Chromosome"/>
</dbReference>
<organism evidence="1 3">
    <name type="scientific">Moraxella catarrhalis</name>
    <name type="common">Branhamella catarrhalis</name>
    <dbReference type="NCBI Taxonomy" id="480"/>
    <lineage>
        <taxon>Bacteria</taxon>
        <taxon>Pseudomonadati</taxon>
        <taxon>Pseudomonadota</taxon>
        <taxon>Gammaproteobacteria</taxon>
        <taxon>Moraxellales</taxon>
        <taxon>Moraxellaceae</taxon>
        <taxon>Moraxella</taxon>
    </lineage>
</organism>
<reference evidence="1 3" key="1">
    <citation type="submission" date="2018-12" db="EMBL/GenBank/DDBJ databases">
        <title>Persistence of Moraxella catarrhalis in Chronic Obstructive Pulmonary Disease and Regulation of the Hag/MID Adhesin.</title>
        <authorList>
            <person name="Murphy T."/>
            <person name="Zhao X."/>
            <person name="Vyas G."/>
            <person name="Aluvathingal J."/>
            <person name="Nadendla S."/>
            <person name="Tallon L."/>
            <person name="Tettelin H."/>
        </authorList>
    </citation>
    <scope>NUCLEOTIDE SEQUENCE [LARGE SCALE GENOMIC DNA]</scope>
    <source>
        <strain evidence="1 3">46P58B1</strain>
    </source>
</reference>
<name>A0A3Q9GD40_MORCA</name>
<dbReference type="GeneID" id="66585142"/>
<dbReference type="EMBL" id="CP034662">
    <property type="protein sequence ID" value="AZQ92828.1"/>
    <property type="molecule type" value="Genomic_DNA"/>
</dbReference>
<dbReference type="AlphaFoldDB" id="A0A3Q9GD40"/>
<evidence type="ECO:0000313" key="3">
    <source>
        <dbReference type="Proteomes" id="UP000280228"/>
    </source>
</evidence>
<evidence type="ECO:0000313" key="2">
    <source>
        <dbReference type="EMBL" id="AZQ93332.1"/>
    </source>
</evidence>
<sequence>MTAKKPKMGRPTIYNEDLVAEFLYRVAKGRSVASVCSDDDMPHRATIYEWLAHNSDFSDRYARASEQRADQYFDEMLHIADNALPEEVQKAKLQIDTRKWVLARMNPKKYSGKSQDDNTDNAISLMAKFMKELGEDKGD</sequence>
<dbReference type="InterPro" id="IPR048683">
    <property type="entry name" value="Sf6_terminase"/>
</dbReference>
<evidence type="ECO:0000313" key="1">
    <source>
        <dbReference type="EMBL" id="AZQ92828.1"/>
    </source>
</evidence>
<dbReference type="RefSeq" id="WP_003661445.1">
    <property type="nucleotide sequence ID" value="NZ_CP018059.1"/>
</dbReference>
<dbReference type="EMBL" id="CP034662">
    <property type="protein sequence ID" value="AZQ93332.1"/>
    <property type="molecule type" value="Genomic_DNA"/>
</dbReference>